<dbReference type="Proteomes" id="UP000004994">
    <property type="component" value="Chromosome 5"/>
</dbReference>
<evidence type="ECO:0000256" key="1">
    <source>
        <dbReference type="ARBA" id="ARBA00022575"/>
    </source>
</evidence>
<dbReference type="GO" id="GO:0004364">
    <property type="term" value="F:glutathione transferase activity"/>
    <property type="evidence" value="ECO:0007669"/>
    <property type="project" value="UniProtKB-EC"/>
</dbReference>
<dbReference type="GO" id="GO:0033355">
    <property type="term" value="P:ascorbate glutathione cycle"/>
    <property type="evidence" value="ECO:0000318"/>
    <property type="project" value="GO_Central"/>
</dbReference>
<reference evidence="8" key="1">
    <citation type="journal article" date="2012" name="Nature">
        <title>The tomato genome sequence provides insights into fleshy fruit evolution.</title>
        <authorList>
            <consortium name="Tomato Genome Consortium"/>
        </authorList>
    </citation>
    <scope>NUCLEOTIDE SEQUENCE [LARGE SCALE GENOMIC DNA]</scope>
    <source>
        <strain evidence="8">cv. Heinz 1706</strain>
    </source>
</reference>
<dbReference type="EnsemblPlants" id="Solyc05g013950.1.1">
    <property type="protein sequence ID" value="Solyc05g013950.1.1"/>
    <property type="gene ID" value="Solyc05g013950.1"/>
</dbReference>
<reference evidence="8" key="2">
    <citation type="submission" date="2015-06" db="UniProtKB">
        <authorList>
            <consortium name="EnsemblPlants"/>
        </authorList>
    </citation>
    <scope>IDENTIFICATION</scope>
    <source>
        <strain evidence="8">cv. Heinz 1706</strain>
    </source>
</reference>
<dbReference type="Gramene" id="Solyc05g013950.1.1">
    <property type="protein sequence ID" value="Solyc05g013950.1.1"/>
    <property type="gene ID" value="Solyc05g013950.1"/>
</dbReference>
<dbReference type="InParanoid" id="K4BYB6"/>
<keyword evidence="1" id="KW-0216">Detoxification</keyword>
<protein>
    <recommendedName>
        <fullName evidence="7">AtPDCT1/2 transmembrane domain-containing protein</fullName>
    </recommendedName>
</protein>
<evidence type="ECO:0000256" key="6">
    <source>
        <dbReference type="ARBA" id="ARBA00049544"/>
    </source>
</evidence>
<dbReference type="HOGENOM" id="CLU_152231_0_0_1"/>
<dbReference type="GO" id="GO:0080151">
    <property type="term" value="P:positive regulation of salicylic acid mediated signaling pathway"/>
    <property type="evidence" value="ECO:0000318"/>
    <property type="project" value="GO_Central"/>
</dbReference>
<dbReference type="FunFam" id="1.20.1050.10:FF:000029">
    <property type="entry name" value="Glutathione S-transferase DHAR3, chloroplastic"/>
    <property type="match status" value="1"/>
</dbReference>
<keyword evidence="9" id="KW-1185">Reference proteome</keyword>
<evidence type="ECO:0000259" key="7">
    <source>
        <dbReference type="Pfam" id="PF24788"/>
    </source>
</evidence>
<dbReference type="SUPFAM" id="SSF47616">
    <property type="entry name" value="GST C-terminal domain-like"/>
    <property type="match status" value="1"/>
</dbReference>
<accession>K4BYB6</accession>
<dbReference type="InterPro" id="IPR036282">
    <property type="entry name" value="Glutathione-S-Trfase_C_sf"/>
</dbReference>
<comment type="similarity">
    <text evidence="4">Belongs to the GST superfamily. DHAR family.</text>
</comment>
<dbReference type="GO" id="GO:0045174">
    <property type="term" value="F:glutathione dehydrogenase (ascorbate) activity"/>
    <property type="evidence" value="ECO:0000318"/>
    <property type="project" value="GO_Central"/>
</dbReference>
<dbReference type="PANTHER" id="PTHR44420:SF2">
    <property type="entry name" value="GLUTATHIONE S-TRANSFERASE DHAR2-RELATED"/>
    <property type="match status" value="1"/>
</dbReference>
<feature type="domain" description="AtPDCT1/2 transmembrane" evidence="7">
    <location>
        <begin position="103"/>
        <end position="136"/>
    </location>
</feature>
<sequence length="141" mass="15857">MAVLRFPSLFYLGLLLRGSKIFSTFVSFMKSKDSSDGTEQALLDELKALEEHLKVHGPYVDGKNVCSVHMILAPKLYHLEVALGHFKKWSVPESLSHVRNYMNDFLGSGANFPVGNVSCFLFYSRHVAAFVIAEMKIVLFI</sequence>
<dbReference type="eggNOG" id="KOG1422">
    <property type="taxonomic scope" value="Eukaryota"/>
</dbReference>
<proteinExistence type="inferred from homology"/>
<evidence type="ECO:0000313" key="9">
    <source>
        <dbReference type="Proteomes" id="UP000004994"/>
    </source>
</evidence>
<dbReference type="InterPro" id="IPR044627">
    <property type="entry name" value="DHAR1/2/3/4"/>
</dbReference>
<keyword evidence="2" id="KW-0808">Transferase</keyword>
<dbReference type="PhylomeDB" id="K4BYB6"/>
<dbReference type="PANTHER" id="PTHR44420">
    <property type="entry name" value="GLUTATHIONE S-TRANSFERASE DHAR2-RELATED"/>
    <property type="match status" value="1"/>
</dbReference>
<dbReference type="InterPro" id="IPR056361">
    <property type="entry name" value="AtPDCT1_2_TM_dom"/>
</dbReference>
<dbReference type="Gene3D" id="1.20.1050.10">
    <property type="match status" value="1"/>
</dbReference>
<comment type="catalytic activity">
    <reaction evidence="5">
        <text>RX + glutathione = an S-substituted glutathione + a halide anion + H(+)</text>
        <dbReference type="Rhea" id="RHEA:16437"/>
        <dbReference type="ChEBI" id="CHEBI:15378"/>
        <dbReference type="ChEBI" id="CHEBI:16042"/>
        <dbReference type="ChEBI" id="CHEBI:17792"/>
        <dbReference type="ChEBI" id="CHEBI:57925"/>
        <dbReference type="ChEBI" id="CHEBI:90779"/>
        <dbReference type="EC" id="2.5.1.18"/>
    </reaction>
</comment>
<evidence type="ECO:0000256" key="4">
    <source>
        <dbReference type="ARBA" id="ARBA00024194"/>
    </source>
</evidence>
<dbReference type="AlphaFoldDB" id="K4BYB6"/>
<name>K4BYB6_SOLLC</name>
<keyword evidence="3" id="KW-0560">Oxidoreductase</keyword>
<comment type="catalytic activity">
    <reaction evidence="6">
        <text>L-dehydroascorbate + 2 glutathione = glutathione disulfide + L-ascorbate</text>
        <dbReference type="Rhea" id="RHEA:24424"/>
        <dbReference type="ChEBI" id="CHEBI:38290"/>
        <dbReference type="ChEBI" id="CHEBI:57925"/>
        <dbReference type="ChEBI" id="CHEBI:58297"/>
        <dbReference type="ChEBI" id="CHEBI:58539"/>
        <dbReference type="EC" id="1.8.5.1"/>
    </reaction>
</comment>
<dbReference type="STRING" id="4081.K4BYB6"/>
<dbReference type="Pfam" id="PF24788">
    <property type="entry name" value="AtPDCT1_2"/>
    <property type="match status" value="1"/>
</dbReference>
<evidence type="ECO:0000256" key="2">
    <source>
        <dbReference type="ARBA" id="ARBA00022679"/>
    </source>
</evidence>
<evidence type="ECO:0000313" key="8">
    <source>
        <dbReference type="EnsemblPlants" id="Solyc05g013950.1.1"/>
    </source>
</evidence>
<evidence type="ECO:0000256" key="5">
    <source>
        <dbReference type="ARBA" id="ARBA00047960"/>
    </source>
</evidence>
<organism evidence="8">
    <name type="scientific">Solanum lycopersicum</name>
    <name type="common">Tomato</name>
    <name type="synonym">Lycopersicon esculentum</name>
    <dbReference type="NCBI Taxonomy" id="4081"/>
    <lineage>
        <taxon>Eukaryota</taxon>
        <taxon>Viridiplantae</taxon>
        <taxon>Streptophyta</taxon>
        <taxon>Embryophyta</taxon>
        <taxon>Tracheophyta</taxon>
        <taxon>Spermatophyta</taxon>
        <taxon>Magnoliopsida</taxon>
        <taxon>eudicotyledons</taxon>
        <taxon>Gunneridae</taxon>
        <taxon>Pentapetalae</taxon>
        <taxon>asterids</taxon>
        <taxon>lamiids</taxon>
        <taxon>Solanales</taxon>
        <taxon>Solanaceae</taxon>
        <taxon>Solanoideae</taxon>
        <taxon>Solaneae</taxon>
        <taxon>Solanum</taxon>
        <taxon>Solanum subgen. Lycopersicon</taxon>
    </lineage>
</organism>
<evidence type="ECO:0000256" key="3">
    <source>
        <dbReference type="ARBA" id="ARBA00023002"/>
    </source>
</evidence>
<dbReference type="PaxDb" id="4081-Solyc05g013950.1.1"/>